<proteinExistence type="inferred from homology"/>
<evidence type="ECO:0000256" key="1">
    <source>
        <dbReference type="ARBA" id="ARBA00023224"/>
    </source>
</evidence>
<feature type="domain" description="HAMP" evidence="7">
    <location>
        <begin position="382"/>
        <end position="421"/>
    </location>
</feature>
<feature type="transmembrane region" description="Helical" evidence="5">
    <location>
        <begin position="300"/>
        <end position="321"/>
    </location>
</feature>
<dbReference type="SMART" id="SM01358">
    <property type="entry name" value="HBM"/>
    <property type="match status" value="1"/>
</dbReference>
<evidence type="ECO:0000256" key="2">
    <source>
        <dbReference type="ARBA" id="ARBA00029447"/>
    </source>
</evidence>
<dbReference type="Pfam" id="PF00672">
    <property type="entry name" value="HAMP"/>
    <property type="match status" value="2"/>
</dbReference>
<accession>A0A0P6X8A1</accession>
<dbReference type="GO" id="GO:0016020">
    <property type="term" value="C:membrane"/>
    <property type="evidence" value="ECO:0007669"/>
    <property type="project" value="InterPro"/>
</dbReference>
<dbReference type="PANTHER" id="PTHR32089">
    <property type="entry name" value="METHYL-ACCEPTING CHEMOTAXIS PROTEIN MCPB"/>
    <property type="match status" value="1"/>
</dbReference>
<dbReference type="Gene3D" id="1.10.287.950">
    <property type="entry name" value="Methyl-accepting chemotaxis protein"/>
    <property type="match status" value="1"/>
</dbReference>
<name>A0A0P6X8A1_9CHLR</name>
<dbReference type="PANTHER" id="PTHR32089:SF112">
    <property type="entry name" value="LYSOZYME-LIKE PROTEIN-RELATED"/>
    <property type="match status" value="1"/>
</dbReference>
<feature type="transmembrane region" description="Helical" evidence="5">
    <location>
        <begin position="13"/>
        <end position="33"/>
    </location>
</feature>
<evidence type="ECO:0000259" key="6">
    <source>
        <dbReference type="PROSITE" id="PS50111"/>
    </source>
</evidence>
<dbReference type="Gene3D" id="6.10.340.10">
    <property type="match status" value="1"/>
</dbReference>
<feature type="region of interest" description="Disordered" evidence="4">
    <location>
        <begin position="782"/>
        <end position="814"/>
    </location>
</feature>
<dbReference type="CDD" id="cd11386">
    <property type="entry name" value="MCP_signal"/>
    <property type="match status" value="1"/>
</dbReference>
<feature type="domain" description="Methyl-accepting transducer" evidence="6">
    <location>
        <begin position="468"/>
        <end position="725"/>
    </location>
</feature>
<feature type="compositionally biased region" description="Acidic residues" evidence="4">
    <location>
        <begin position="790"/>
        <end position="802"/>
    </location>
</feature>
<evidence type="ECO:0008006" key="10">
    <source>
        <dbReference type="Google" id="ProtNLM"/>
    </source>
</evidence>
<dbReference type="PROSITE" id="PS50885">
    <property type="entry name" value="HAMP"/>
    <property type="match status" value="2"/>
</dbReference>
<protein>
    <recommendedName>
        <fullName evidence="10">Chemotaxis protein</fullName>
    </recommendedName>
</protein>
<dbReference type="SUPFAM" id="SSF58104">
    <property type="entry name" value="Methyl-accepting chemotaxis protein (MCP) signaling domain"/>
    <property type="match status" value="2"/>
</dbReference>
<dbReference type="GO" id="GO:0007165">
    <property type="term" value="P:signal transduction"/>
    <property type="evidence" value="ECO:0007669"/>
    <property type="project" value="UniProtKB-KW"/>
</dbReference>
<evidence type="ECO:0000256" key="4">
    <source>
        <dbReference type="SAM" id="MobiDB-lite"/>
    </source>
</evidence>
<keyword evidence="5" id="KW-0812">Transmembrane</keyword>
<dbReference type="SMART" id="SM00283">
    <property type="entry name" value="MA"/>
    <property type="match status" value="1"/>
</dbReference>
<evidence type="ECO:0000313" key="9">
    <source>
        <dbReference type="Proteomes" id="UP000050417"/>
    </source>
</evidence>
<evidence type="ECO:0000313" key="8">
    <source>
        <dbReference type="EMBL" id="KPL78304.1"/>
    </source>
</evidence>
<dbReference type="RefSeq" id="WP_075062371.1">
    <property type="nucleotide sequence ID" value="NZ_LGCL01000019.1"/>
</dbReference>
<keyword evidence="1 3" id="KW-0807">Transducer</keyword>
<gene>
    <name evidence="8" type="ORF">ADN00_07560</name>
</gene>
<feature type="compositionally biased region" description="Low complexity" evidence="4">
    <location>
        <begin position="803"/>
        <end position="814"/>
    </location>
</feature>
<dbReference type="Proteomes" id="UP000050417">
    <property type="component" value="Unassembled WGS sequence"/>
</dbReference>
<dbReference type="Pfam" id="PF00015">
    <property type="entry name" value="MCPsignal"/>
    <property type="match status" value="1"/>
</dbReference>
<organism evidence="8 9">
    <name type="scientific">Ornatilinea apprima</name>
    <dbReference type="NCBI Taxonomy" id="1134406"/>
    <lineage>
        <taxon>Bacteria</taxon>
        <taxon>Bacillati</taxon>
        <taxon>Chloroflexota</taxon>
        <taxon>Anaerolineae</taxon>
        <taxon>Anaerolineales</taxon>
        <taxon>Anaerolineaceae</taxon>
        <taxon>Ornatilinea</taxon>
    </lineage>
</organism>
<evidence type="ECO:0000256" key="5">
    <source>
        <dbReference type="SAM" id="Phobius"/>
    </source>
</evidence>
<reference evidence="8 9" key="1">
    <citation type="submission" date="2015-07" db="EMBL/GenBank/DDBJ databases">
        <title>Genome sequence of Ornatilinea apprima DSM 23815.</title>
        <authorList>
            <person name="Hemp J."/>
            <person name="Ward L.M."/>
            <person name="Pace L.A."/>
            <person name="Fischer W.W."/>
        </authorList>
    </citation>
    <scope>NUCLEOTIDE SEQUENCE [LARGE SCALE GENOMIC DNA]</scope>
    <source>
        <strain evidence="8 9">P3M-1</strain>
    </source>
</reference>
<dbReference type="EMBL" id="LGCL01000019">
    <property type="protein sequence ID" value="KPL78304.1"/>
    <property type="molecule type" value="Genomic_DNA"/>
</dbReference>
<dbReference type="AlphaFoldDB" id="A0A0P6X8A1"/>
<comment type="caution">
    <text evidence="8">The sequence shown here is derived from an EMBL/GenBank/DDBJ whole genome shotgun (WGS) entry which is preliminary data.</text>
</comment>
<feature type="domain" description="HAMP" evidence="7">
    <location>
        <begin position="322"/>
        <end position="381"/>
    </location>
</feature>
<dbReference type="InterPro" id="IPR004089">
    <property type="entry name" value="MCPsignal_dom"/>
</dbReference>
<keyword evidence="9" id="KW-1185">Reference proteome</keyword>
<evidence type="ECO:0000256" key="3">
    <source>
        <dbReference type="PROSITE-ProRule" id="PRU00284"/>
    </source>
</evidence>
<dbReference type="OrthoDB" id="138587at2"/>
<dbReference type="PROSITE" id="PS50111">
    <property type="entry name" value="CHEMOTAXIS_TRANSDUC_2"/>
    <property type="match status" value="1"/>
</dbReference>
<keyword evidence="5" id="KW-0472">Membrane</keyword>
<evidence type="ECO:0000259" key="7">
    <source>
        <dbReference type="PROSITE" id="PS50885"/>
    </source>
</evidence>
<comment type="similarity">
    <text evidence="2">Belongs to the methyl-accepting chemotaxis (MCP) protein family.</text>
</comment>
<dbReference type="SMART" id="SM00304">
    <property type="entry name" value="HAMP"/>
    <property type="match status" value="2"/>
</dbReference>
<dbReference type="CDD" id="cd06225">
    <property type="entry name" value="HAMP"/>
    <property type="match status" value="2"/>
</dbReference>
<dbReference type="InterPro" id="IPR003660">
    <property type="entry name" value="HAMP_dom"/>
</dbReference>
<sequence>MNFWNNWKVSTKVIVGFTLQMLMILLIGGLSIFRNAQISDTVKSLSEQTAAEQRLAERLAGEIANVQLKAFEYIQTEDEEKYQVFIDAYTAYEGLLNEAESTIRNSDRLVLLQQIKNGINEYYRYVKGIHNLLVERRTAIDTVLEVDSKLVYTRLAQIEDRYYRNERFAEQRLTSIMYNSFASMEASALRYLSNRTDENYLEYTKMYNAAKQSFENLNEILTSESERQLVKQVMDSVDSYNTGFKDVKSSSDVQQNLIYDTLFPIGLNIQAAAREMSDSTESDFSNAAELSNQSVAQTRVMLLLVVIASLAVSVASGAAIVTSINRPISLITTIAQRLSKGDLNRDLSEKDRAAITNRRDEFGKIGSSFISLIDDYLQVLADRSRQVAAGDLSVSIQPQSDLDELGIALNQMVSELRGLVGEVKDHTEAMVSSIEDVASASHQSSVATNQIASTIQQVARGIGQQGDSINSTVVSVEQMKRSIEGVARGAQEQAAAISRAAAATSELSSTIDWVVDASQQQFMAASAASEKSQAGAESVTQTIEGMNRIREQVQLSAEKVREMGKMSESIGNILETIDDIASQTNLLALNAAIEAARAGEHGKGFAVVADEVRKLAERSSSATREIATLIKQVQKSVQDSVQAMDRSAKEVENGVKLSAQSEQALGEILGASEGLKMIGEEVSFTAEKMKNLAANLVSIMDDVSAVVEENTASSEEMAAGSDEVSLSIETIAAVSEENSAAVEEVSASTEELNAQAEEVTAAASDLTGMARDLLATVQRFRLNGQSASPETEETADNQDWTEEAATPLAEAEPA</sequence>
<dbReference type="STRING" id="1134406.ADN00_07560"/>
<dbReference type="InterPro" id="IPR032255">
    <property type="entry name" value="HBM"/>
</dbReference>
<keyword evidence="5" id="KW-1133">Transmembrane helix</keyword>